<proteinExistence type="predicted"/>
<dbReference type="EMBL" id="ML978130">
    <property type="protein sequence ID" value="KAF2096163.1"/>
    <property type="molecule type" value="Genomic_DNA"/>
</dbReference>
<name>A0A9P4M3W6_9PEZI</name>
<keyword evidence="2" id="KW-1185">Reference proteome</keyword>
<evidence type="ECO:0000313" key="2">
    <source>
        <dbReference type="Proteomes" id="UP000799772"/>
    </source>
</evidence>
<comment type="caution">
    <text evidence="1">The sequence shown here is derived from an EMBL/GenBank/DDBJ whole genome shotgun (WGS) entry which is preliminary data.</text>
</comment>
<dbReference type="AlphaFoldDB" id="A0A9P4M3W6"/>
<reference evidence="1" key="1">
    <citation type="journal article" date="2020" name="Stud. Mycol.">
        <title>101 Dothideomycetes genomes: a test case for predicting lifestyles and emergence of pathogens.</title>
        <authorList>
            <person name="Haridas S."/>
            <person name="Albert R."/>
            <person name="Binder M."/>
            <person name="Bloem J."/>
            <person name="Labutti K."/>
            <person name="Salamov A."/>
            <person name="Andreopoulos B."/>
            <person name="Baker S."/>
            <person name="Barry K."/>
            <person name="Bills G."/>
            <person name="Bluhm B."/>
            <person name="Cannon C."/>
            <person name="Castanera R."/>
            <person name="Culley D."/>
            <person name="Daum C."/>
            <person name="Ezra D."/>
            <person name="Gonzalez J."/>
            <person name="Henrissat B."/>
            <person name="Kuo A."/>
            <person name="Liang C."/>
            <person name="Lipzen A."/>
            <person name="Lutzoni F."/>
            <person name="Magnuson J."/>
            <person name="Mondo S."/>
            <person name="Nolan M."/>
            <person name="Ohm R."/>
            <person name="Pangilinan J."/>
            <person name="Park H.-J."/>
            <person name="Ramirez L."/>
            <person name="Alfaro M."/>
            <person name="Sun H."/>
            <person name="Tritt A."/>
            <person name="Yoshinaga Y."/>
            <person name="Zwiers L.-H."/>
            <person name="Turgeon B."/>
            <person name="Goodwin S."/>
            <person name="Spatafora J."/>
            <person name="Crous P."/>
            <person name="Grigoriev I."/>
        </authorList>
    </citation>
    <scope>NUCLEOTIDE SEQUENCE</scope>
    <source>
        <strain evidence="1">CBS 133067</strain>
    </source>
</reference>
<organism evidence="1 2">
    <name type="scientific">Rhizodiscina lignyota</name>
    <dbReference type="NCBI Taxonomy" id="1504668"/>
    <lineage>
        <taxon>Eukaryota</taxon>
        <taxon>Fungi</taxon>
        <taxon>Dikarya</taxon>
        <taxon>Ascomycota</taxon>
        <taxon>Pezizomycotina</taxon>
        <taxon>Dothideomycetes</taxon>
        <taxon>Pleosporomycetidae</taxon>
        <taxon>Aulographales</taxon>
        <taxon>Rhizodiscinaceae</taxon>
        <taxon>Rhizodiscina</taxon>
    </lineage>
</organism>
<evidence type="ECO:0000313" key="1">
    <source>
        <dbReference type="EMBL" id="KAF2096163.1"/>
    </source>
</evidence>
<sequence>MTDSSYTSSFDAETREAFAVYLRDNPNIRRVTPADWSNIMDWLTNPLRRPTCQAEHSRRNYVRRTFYWDESTQTLMSMGPTDSDKRRIVVTDDRIVEFVEYMHHNINHGGWDATWKAVSSNYYGILRADVIFLLKRCSACAFIPSKQPKGITYLYARAGPST</sequence>
<evidence type="ECO:0008006" key="3">
    <source>
        <dbReference type="Google" id="ProtNLM"/>
    </source>
</evidence>
<accession>A0A9P4M3W6</accession>
<protein>
    <recommendedName>
        <fullName evidence="3">Integrase zinc-binding domain-containing protein</fullName>
    </recommendedName>
</protein>
<dbReference type="Proteomes" id="UP000799772">
    <property type="component" value="Unassembled WGS sequence"/>
</dbReference>
<gene>
    <name evidence="1" type="ORF">NA57DRAFT_78933</name>
</gene>
<dbReference type="OrthoDB" id="4955652at2759"/>